<keyword evidence="2" id="KW-1185">Reference proteome</keyword>
<evidence type="ECO:0008006" key="3">
    <source>
        <dbReference type="Google" id="ProtNLM"/>
    </source>
</evidence>
<dbReference type="Proteomes" id="UP001066276">
    <property type="component" value="Chromosome 3_1"/>
</dbReference>
<reference evidence="1" key="1">
    <citation type="journal article" date="2022" name="bioRxiv">
        <title>Sequencing and chromosome-scale assembly of the giantPleurodeles waltlgenome.</title>
        <authorList>
            <person name="Brown T."/>
            <person name="Elewa A."/>
            <person name="Iarovenko S."/>
            <person name="Subramanian E."/>
            <person name="Araus A.J."/>
            <person name="Petzold A."/>
            <person name="Susuki M."/>
            <person name="Suzuki K.-i.T."/>
            <person name="Hayashi T."/>
            <person name="Toyoda A."/>
            <person name="Oliveira C."/>
            <person name="Osipova E."/>
            <person name="Leigh N.D."/>
            <person name="Simon A."/>
            <person name="Yun M.H."/>
        </authorList>
    </citation>
    <scope>NUCLEOTIDE SEQUENCE</scope>
    <source>
        <strain evidence="1">20211129_DDA</strain>
        <tissue evidence="1">Liver</tissue>
    </source>
</reference>
<protein>
    <recommendedName>
        <fullName evidence="3">Secreted protein</fullName>
    </recommendedName>
</protein>
<sequence>MSNRGLTSSIVAVCAPPFVALLAGAKGRVQAVYGRPDPPCSLAQVPPPRSHLTALPHHSVSAHLLCREDLSALHQVPFRPSTSILGQVGWGQSPVGPLASPICTVRRFFQFLPEGLALLQCLCAPAPGVPASSAPWQQLSYTATSLGTVRAHHFVWLCHLHSPRL</sequence>
<organism evidence="1 2">
    <name type="scientific">Pleurodeles waltl</name>
    <name type="common">Iberian ribbed newt</name>
    <dbReference type="NCBI Taxonomy" id="8319"/>
    <lineage>
        <taxon>Eukaryota</taxon>
        <taxon>Metazoa</taxon>
        <taxon>Chordata</taxon>
        <taxon>Craniata</taxon>
        <taxon>Vertebrata</taxon>
        <taxon>Euteleostomi</taxon>
        <taxon>Amphibia</taxon>
        <taxon>Batrachia</taxon>
        <taxon>Caudata</taxon>
        <taxon>Salamandroidea</taxon>
        <taxon>Salamandridae</taxon>
        <taxon>Pleurodelinae</taxon>
        <taxon>Pleurodeles</taxon>
    </lineage>
</organism>
<comment type="caution">
    <text evidence="1">The sequence shown here is derived from an EMBL/GenBank/DDBJ whole genome shotgun (WGS) entry which is preliminary data.</text>
</comment>
<evidence type="ECO:0000313" key="2">
    <source>
        <dbReference type="Proteomes" id="UP001066276"/>
    </source>
</evidence>
<accession>A0AAV7UGL2</accession>
<gene>
    <name evidence="1" type="ORF">NDU88_004914</name>
</gene>
<dbReference type="AlphaFoldDB" id="A0AAV7UGL2"/>
<evidence type="ECO:0000313" key="1">
    <source>
        <dbReference type="EMBL" id="KAJ1188150.1"/>
    </source>
</evidence>
<proteinExistence type="predicted"/>
<name>A0AAV7UGL2_PLEWA</name>
<dbReference type="EMBL" id="JANPWB010000005">
    <property type="protein sequence ID" value="KAJ1188150.1"/>
    <property type="molecule type" value="Genomic_DNA"/>
</dbReference>